<gene>
    <name evidence="1" type="ORF">CN553_12475</name>
</gene>
<organism evidence="1 2">
    <name type="scientific">Bacillus cereus</name>
    <dbReference type="NCBI Taxonomy" id="1396"/>
    <lineage>
        <taxon>Bacteria</taxon>
        <taxon>Bacillati</taxon>
        <taxon>Bacillota</taxon>
        <taxon>Bacilli</taxon>
        <taxon>Bacillales</taxon>
        <taxon>Bacillaceae</taxon>
        <taxon>Bacillus</taxon>
        <taxon>Bacillus cereus group</taxon>
    </lineage>
</organism>
<dbReference type="Proteomes" id="UP000220691">
    <property type="component" value="Unassembled WGS sequence"/>
</dbReference>
<protein>
    <submittedName>
        <fullName evidence="1">Uncharacterized protein</fullName>
    </submittedName>
</protein>
<comment type="caution">
    <text evidence="1">The sequence shown here is derived from an EMBL/GenBank/DDBJ whole genome shotgun (WGS) entry which is preliminary data.</text>
</comment>
<accession>A0A9X6YML0</accession>
<reference evidence="1 2" key="1">
    <citation type="submission" date="2017-09" db="EMBL/GenBank/DDBJ databases">
        <title>Large-scale bioinformatics analysis of Bacillus genomes uncovers conserved roles of natural products in bacterial physiology.</title>
        <authorList>
            <consortium name="Agbiome Team Llc"/>
            <person name="Bleich R.M."/>
            <person name="Kirk G.J."/>
            <person name="Santa Maria K.C."/>
            <person name="Allen S.E."/>
            <person name="Farag S."/>
            <person name="Shank E.A."/>
            <person name="Bowers A."/>
        </authorList>
    </citation>
    <scope>NUCLEOTIDE SEQUENCE [LARGE SCALE GENOMIC DNA]</scope>
    <source>
        <strain evidence="1 2">AFS027647</strain>
    </source>
</reference>
<sequence length="214" mass="23678">MTKIKLDSLQVAQEGVRKIREYVNAPQGNIEIYEPTLVDANAIIDLQNAKGMGLENDKIIFDGMTMMKDVFPLLTNIDVSGMSDEEINKTIDNPSVHLLIAQNVVAQIISDINKLYAENMKSEIISADSILAQSELINSIPSALLNHANYNPKVKENLDKIEQTTKDIENLAKTELLSREEKLKNAESTITQTADTIQLKTGKTEHEVADGAEV</sequence>
<evidence type="ECO:0000313" key="1">
    <source>
        <dbReference type="EMBL" id="PEN97845.1"/>
    </source>
</evidence>
<dbReference type="RefSeq" id="WP_098126428.1">
    <property type="nucleotide sequence ID" value="NZ_NUAN01000071.1"/>
</dbReference>
<name>A0A9X6YML0_BACCE</name>
<evidence type="ECO:0000313" key="2">
    <source>
        <dbReference type="Proteomes" id="UP000220691"/>
    </source>
</evidence>
<proteinExistence type="predicted"/>
<dbReference type="AlphaFoldDB" id="A0A9X6YML0"/>
<dbReference type="EMBL" id="NUAN01000071">
    <property type="protein sequence ID" value="PEN97845.1"/>
    <property type="molecule type" value="Genomic_DNA"/>
</dbReference>